<keyword evidence="1" id="KW-1133">Transmembrane helix</keyword>
<keyword evidence="1" id="KW-0472">Membrane</keyword>
<evidence type="ECO:0000313" key="2">
    <source>
        <dbReference type="EMBL" id="AHK22485.1"/>
    </source>
</evidence>
<dbReference type="Proteomes" id="UP000019450">
    <property type="component" value="Chromosome"/>
</dbReference>
<dbReference type="RefSeq" id="WP_025208778.1">
    <property type="nucleotide sequence ID" value="NZ_CP006932.1"/>
</dbReference>
<sequence length="203" mass="24381">MLESKFINKLTKLIIFINFISIIISIFSFIFKNNSLSVFAIALSIFTILADLFLYFYIKKIIIHHNLKKYGFEKNKIHKFILESTYIKSEDKELLENKIQINGFFYFSWKKKNLQINLFFFNEKNNKISKSTNIQLLERNTYDFREKNKKLIIYEYKNNGKGNNGYDHLGIAYFNLNKKEISYYNKYPKLSKGIIYFNKDNLN</sequence>
<keyword evidence="3" id="KW-1185">Reference proteome</keyword>
<dbReference type="AlphaFoldDB" id="W8GSV1"/>
<keyword evidence="1" id="KW-0812">Transmembrane</keyword>
<feature type="transmembrane region" description="Helical" evidence="1">
    <location>
        <begin position="37"/>
        <end position="58"/>
    </location>
</feature>
<feature type="transmembrane region" description="Helical" evidence="1">
    <location>
        <begin position="12"/>
        <end position="31"/>
    </location>
</feature>
<protein>
    <submittedName>
        <fullName evidence="2">Uncharacterized protein</fullName>
    </submittedName>
</protein>
<accession>W8GSV1</accession>
<dbReference type="PATRIC" id="fig|1427984.3.peg.366"/>
<dbReference type="KEGG" id="hcr:X271_00379"/>
<evidence type="ECO:0000256" key="1">
    <source>
        <dbReference type="SAM" id="Phobius"/>
    </source>
</evidence>
<name>W8GSV1_9MOLU</name>
<dbReference type="EMBL" id="CP006932">
    <property type="protein sequence ID" value="AHK22485.1"/>
    <property type="molecule type" value="Genomic_DNA"/>
</dbReference>
<evidence type="ECO:0000313" key="3">
    <source>
        <dbReference type="Proteomes" id="UP000019450"/>
    </source>
</evidence>
<reference evidence="2 3" key="1">
    <citation type="journal article" date="2014" name="Genome Biol. Evol.">
        <title>Phylogenomics of "Candidatus Hepatoplasma crinochetorum," a Lineage of Mollicutes Associated with Noninsect Arthropods.</title>
        <authorList>
            <person name="Leclercq S."/>
            <person name="Dittmer J."/>
            <person name="Bouchon D."/>
            <person name="Cordaux R."/>
        </authorList>
    </citation>
    <scope>NUCLEOTIDE SEQUENCE [LARGE SCALE GENOMIC DNA]</scope>
    <source>
        <strain evidence="2 3">Av</strain>
    </source>
</reference>
<dbReference type="HOGENOM" id="CLU_1346846_0_0_14"/>
<dbReference type="STRING" id="1427984.X271_00379"/>
<organism evidence="2 3">
    <name type="scientific">Candidatus Hepatoplasma crinochetorum Av</name>
    <dbReference type="NCBI Taxonomy" id="1427984"/>
    <lineage>
        <taxon>Bacteria</taxon>
        <taxon>Bacillati</taxon>
        <taxon>Mycoplasmatota</taxon>
        <taxon>Mollicutes</taxon>
        <taxon>Candidatus Hepatoplasmataceae</taxon>
        <taxon>Candidatus Hepatoplasma</taxon>
    </lineage>
</organism>
<gene>
    <name evidence="2" type="ORF">X271_00379</name>
</gene>
<proteinExistence type="predicted"/>